<feature type="domain" description="TadE-like" evidence="2">
    <location>
        <begin position="15"/>
        <end position="57"/>
    </location>
</feature>
<sequence>MRKGVSPRFARQQKGAAAIEFSLVFIIFFAIFYGVVSYCLPLLMLQSFNQASAEAVRRAVAVNPEAENFLALATAEANTAINQQLSWLPSSVRTHLPAPAVSLTGGVLTVRVAYPYETHPVVPFLVLPGIGRVPQLPAVLAAQASLKVQNP</sequence>
<protein>
    <submittedName>
        <fullName evidence="3">Pilus assembly protein</fullName>
    </submittedName>
</protein>
<keyword evidence="1" id="KW-0812">Transmembrane</keyword>
<keyword evidence="1" id="KW-0472">Membrane</keyword>
<dbReference type="AlphaFoldDB" id="A0A5J6QW76"/>
<proteinExistence type="predicted"/>
<reference evidence="3 4" key="1">
    <citation type="submission" date="2019-08" db="EMBL/GenBank/DDBJ databases">
        <title>Whole-genome Sequencing of e-waste polymer degrading bacterium Pseudomonas sp. strain PE08.</title>
        <authorList>
            <person name="Kirdat K."/>
            <person name="Debbarma P."/>
            <person name="Narawade N."/>
            <person name="Suyal D."/>
            <person name="Thorat V."/>
            <person name="Shouche Y."/>
            <person name="Goel R."/>
            <person name="Yadav A."/>
        </authorList>
    </citation>
    <scope>NUCLEOTIDE SEQUENCE [LARGE SCALE GENOMIC DNA]</scope>
    <source>
        <strain evidence="3 4">PE08</strain>
    </source>
</reference>
<dbReference type="Proteomes" id="UP000327179">
    <property type="component" value="Chromosome"/>
</dbReference>
<evidence type="ECO:0000313" key="4">
    <source>
        <dbReference type="Proteomes" id="UP000327179"/>
    </source>
</evidence>
<dbReference type="KEGG" id="plal:FXN65_24785"/>
<evidence type="ECO:0000256" key="1">
    <source>
        <dbReference type="SAM" id="Phobius"/>
    </source>
</evidence>
<organism evidence="3 4">
    <name type="scientific">Metapseudomonas lalkuanensis</name>
    <dbReference type="NCBI Taxonomy" id="2604832"/>
    <lineage>
        <taxon>Bacteria</taxon>
        <taxon>Pseudomonadati</taxon>
        <taxon>Pseudomonadota</taxon>
        <taxon>Gammaproteobacteria</taxon>
        <taxon>Pseudomonadales</taxon>
        <taxon>Pseudomonadaceae</taxon>
        <taxon>Metapseudomonas</taxon>
    </lineage>
</organism>
<keyword evidence="4" id="KW-1185">Reference proteome</keyword>
<evidence type="ECO:0000313" key="3">
    <source>
        <dbReference type="EMBL" id="QEY65116.1"/>
    </source>
</evidence>
<dbReference type="RefSeq" id="WP_151137388.1">
    <property type="nucleotide sequence ID" value="NZ_CP043311.1"/>
</dbReference>
<gene>
    <name evidence="3" type="ORF">FXN65_24785</name>
</gene>
<dbReference type="InterPro" id="IPR012495">
    <property type="entry name" value="TadE-like_dom"/>
</dbReference>
<name>A0A5J6QW76_9GAMM</name>
<keyword evidence="1" id="KW-1133">Transmembrane helix</keyword>
<dbReference type="Pfam" id="PF07811">
    <property type="entry name" value="TadE"/>
    <property type="match status" value="1"/>
</dbReference>
<evidence type="ECO:0000259" key="2">
    <source>
        <dbReference type="Pfam" id="PF07811"/>
    </source>
</evidence>
<accession>A0A5J6QW76</accession>
<feature type="transmembrane region" description="Helical" evidence="1">
    <location>
        <begin position="21"/>
        <end position="44"/>
    </location>
</feature>
<dbReference type="EMBL" id="CP043311">
    <property type="protein sequence ID" value="QEY65116.1"/>
    <property type="molecule type" value="Genomic_DNA"/>
</dbReference>